<gene>
    <name evidence="1" type="ORF">AMJ83_08520</name>
</gene>
<proteinExistence type="predicted"/>
<comment type="caution">
    <text evidence="1">The sequence shown here is derived from an EMBL/GenBank/DDBJ whole genome shotgun (WGS) entry which is preliminary data.</text>
</comment>
<evidence type="ECO:0000313" key="1">
    <source>
        <dbReference type="EMBL" id="KPK63100.1"/>
    </source>
</evidence>
<reference evidence="1 2" key="1">
    <citation type="journal article" date="2015" name="Microbiome">
        <title>Genomic resolution of linkages in carbon, nitrogen, and sulfur cycling among widespread estuary sediment bacteria.</title>
        <authorList>
            <person name="Baker B.J."/>
            <person name="Lazar C.S."/>
            <person name="Teske A.P."/>
            <person name="Dick G.J."/>
        </authorList>
    </citation>
    <scope>NUCLEOTIDE SEQUENCE [LARGE SCALE GENOMIC DNA]</scope>
    <source>
        <strain evidence="1">SM23_42</strain>
    </source>
</reference>
<evidence type="ECO:0000313" key="2">
    <source>
        <dbReference type="Proteomes" id="UP000051373"/>
    </source>
</evidence>
<sequence>MGIYYWRGLYDSEVIELPNGEKAEEWDIGFVGGFTLQVRPVKYLGIEYVMRYNYMASAEIYKYGFYDKDDKIWENGVGVKFIIP</sequence>
<dbReference type="Proteomes" id="UP000051373">
    <property type="component" value="Unassembled WGS sequence"/>
</dbReference>
<name>A0A0S8FUC1_UNCW3</name>
<protein>
    <recommendedName>
        <fullName evidence="3">Outer membrane protein beta-barrel domain-containing protein</fullName>
    </recommendedName>
</protein>
<dbReference type="EMBL" id="LJUJ01000019">
    <property type="protein sequence ID" value="KPK63100.1"/>
    <property type="molecule type" value="Genomic_DNA"/>
</dbReference>
<dbReference type="AlphaFoldDB" id="A0A0S8FUC1"/>
<accession>A0A0S8FUC1</accession>
<organism evidence="1 2">
    <name type="scientific">candidate division WOR_3 bacterium SM23_42</name>
    <dbReference type="NCBI Taxonomy" id="1703779"/>
    <lineage>
        <taxon>Bacteria</taxon>
        <taxon>Bacteria division WOR-3</taxon>
    </lineage>
</organism>
<dbReference type="STRING" id="1703779.AMJ83_08520"/>
<evidence type="ECO:0008006" key="3">
    <source>
        <dbReference type="Google" id="ProtNLM"/>
    </source>
</evidence>